<evidence type="ECO:0000256" key="6">
    <source>
        <dbReference type="ARBA" id="ARBA00022840"/>
    </source>
</evidence>
<dbReference type="GO" id="GO:0035974">
    <property type="term" value="C:meiotic spindle pole body"/>
    <property type="evidence" value="ECO:0007669"/>
    <property type="project" value="TreeGrafter"/>
</dbReference>
<evidence type="ECO:0000256" key="9">
    <source>
        <dbReference type="ARBA" id="ARBA00023212"/>
    </source>
</evidence>
<evidence type="ECO:0000256" key="1">
    <source>
        <dbReference type="ARBA" id="ARBA00004245"/>
    </source>
</evidence>
<dbReference type="GO" id="GO:0007018">
    <property type="term" value="P:microtubule-based movement"/>
    <property type="evidence" value="ECO:0007669"/>
    <property type="project" value="InterPro"/>
</dbReference>
<dbReference type="PANTHER" id="PTHR12688">
    <property type="entry name" value="DYNEIN LIGHT INTERMEDIATE CHAIN"/>
    <property type="match status" value="1"/>
</dbReference>
<keyword evidence="3" id="KW-0963">Cytoplasm</keyword>
<keyword evidence="2" id="KW-0813">Transport</keyword>
<dbReference type="GO" id="GO:0005524">
    <property type="term" value="F:ATP binding"/>
    <property type="evidence" value="ECO:0007669"/>
    <property type="project" value="UniProtKB-KW"/>
</dbReference>
<feature type="region of interest" description="Disordered" evidence="10">
    <location>
        <begin position="526"/>
        <end position="549"/>
    </location>
</feature>
<keyword evidence="4" id="KW-0493">Microtubule</keyword>
<protein>
    <submittedName>
        <fullName evidence="11">Dynein light intermediate chain-domain-containing protein</fullName>
    </submittedName>
</protein>
<dbReference type="PANTHER" id="PTHR12688:SF0">
    <property type="entry name" value="DYNEIN LIGHT INTERMEDIATE CHAIN"/>
    <property type="match status" value="1"/>
</dbReference>
<evidence type="ECO:0000256" key="10">
    <source>
        <dbReference type="SAM" id="MobiDB-lite"/>
    </source>
</evidence>
<keyword evidence="6" id="KW-0067">ATP-binding</keyword>
<accession>A0AA39T2B7</accession>
<dbReference type="GO" id="GO:0000226">
    <property type="term" value="P:microtubule cytoskeleton organization"/>
    <property type="evidence" value="ECO:0007669"/>
    <property type="project" value="TreeGrafter"/>
</dbReference>
<feature type="compositionally biased region" description="Low complexity" evidence="10">
    <location>
        <begin position="454"/>
        <end position="469"/>
    </location>
</feature>
<feature type="region of interest" description="Disordered" evidence="10">
    <location>
        <begin position="1"/>
        <end position="30"/>
    </location>
</feature>
<dbReference type="GO" id="GO:0005868">
    <property type="term" value="C:cytoplasmic dynein complex"/>
    <property type="evidence" value="ECO:0007669"/>
    <property type="project" value="InterPro"/>
</dbReference>
<keyword evidence="5" id="KW-0547">Nucleotide-binding</keyword>
<feature type="region of interest" description="Disordered" evidence="10">
    <location>
        <begin position="341"/>
        <end position="385"/>
    </location>
</feature>
<evidence type="ECO:0000256" key="4">
    <source>
        <dbReference type="ARBA" id="ARBA00022701"/>
    </source>
</evidence>
<comment type="caution">
    <text evidence="11">The sequence shown here is derived from an EMBL/GenBank/DDBJ whole genome shotgun (WGS) entry which is preliminary data.</text>
</comment>
<dbReference type="Proteomes" id="UP001174934">
    <property type="component" value="Unassembled WGS sequence"/>
</dbReference>
<sequence>MAANTNRFSTYTTVSVGSGTGSDSKNGGDSKKELWSSMLDSVASAKRLPEKNILVLGGTVDSQREFFESLSNNEVRRTLDRYGHKVPPVANSFALGYTYYDVLDADQEDTLARINLYTLASPEPAFASLLQPLLTPHSIPNTLIVVLLDWSQPWKWMRQLREWILLLRTVLISLSNECKVTMEEVMMSWRDRGRGGGTHLDGTTTAPSTDVDVSLPLGPGEWEDALGLPLCLVCQNAEKMEYLEKTQSWKEEEFDVVLQFLRTVLLKHGASLIYTTPSTSSQLPSLIHSSLGIHSLLKKHPLKHNVIDRDKICVPPNWDSWGKVRVLREGFDVELVSNGWTIDLDQPSPPAQRDPTTHGENDQTNDNANETDSEEEDGDVDADPEGSTVALYESAVQDPTMDALQIAGRTSHSTELEVETAQTQSFLGQQLKILEAFRQKGDEAGGSSRGGEDNNNSSASRSSKLASSKKMPDEEEYSNGNGLGQYAGGSASRQQADAKVLEHIGPVQFNIGGIQVDADDMVQRLKDRQTYTSPEPYSPGNESLVEEAPQMDSEHLQAFFTGLMNKRGPSPK</sequence>
<dbReference type="AlphaFoldDB" id="A0AA39T2B7"/>
<evidence type="ECO:0000256" key="5">
    <source>
        <dbReference type="ARBA" id="ARBA00022741"/>
    </source>
</evidence>
<proteinExistence type="predicted"/>
<dbReference type="GO" id="GO:0045504">
    <property type="term" value="F:dynein heavy chain binding"/>
    <property type="evidence" value="ECO:0007669"/>
    <property type="project" value="TreeGrafter"/>
</dbReference>
<name>A0AA39T2B7_9PEZI</name>
<organism evidence="11 12">
    <name type="scientific">Bombardia bombarda</name>
    <dbReference type="NCBI Taxonomy" id="252184"/>
    <lineage>
        <taxon>Eukaryota</taxon>
        <taxon>Fungi</taxon>
        <taxon>Dikarya</taxon>
        <taxon>Ascomycota</taxon>
        <taxon>Pezizomycotina</taxon>
        <taxon>Sordariomycetes</taxon>
        <taxon>Sordariomycetidae</taxon>
        <taxon>Sordariales</taxon>
        <taxon>Lasiosphaeriaceae</taxon>
        <taxon>Bombardia</taxon>
    </lineage>
</organism>
<evidence type="ECO:0000313" key="12">
    <source>
        <dbReference type="Proteomes" id="UP001174934"/>
    </source>
</evidence>
<gene>
    <name evidence="11" type="ORF">B0T17DRAFT_620713</name>
</gene>
<dbReference type="Pfam" id="PF05783">
    <property type="entry name" value="DLIC"/>
    <property type="match status" value="1"/>
</dbReference>
<keyword evidence="8" id="KW-0505">Motor protein</keyword>
<dbReference type="InterPro" id="IPR008467">
    <property type="entry name" value="Dynein1_light_intermed_chain"/>
</dbReference>
<evidence type="ECO:0000256" key="3">
    <source>
        <dbReference type="ARBA" id="ARBA00022490"/>
    </source>
</evidence>
<keyword evidence="9" id="KW-0206">Cytoskeleton</keyword>
<feature type="compositionally biased region" description="Acidic residues" evidence="10">
    <location>
        <begin position="369"/>
        <end position="384"/>
    </location>
</feature>
<dbReference type="EMBL" id="JAULSR010000009">
    <property type="protein sequence ID" value="KAK0612541.1"/>
    <property type="molecule type" value="Genomic_DNA"/>
</dbReference>
<evidence type="ECO:0000256" key="2">
    <source>
        <dbReference type="ARBA" id="ARBA00022448"/>
    </source>
</evidence>
<dbReference type="GO" id="GO:0005874">
    <property type="term" value="C:microtubule"/>
    <property type="evidence" value="ECO:0007669"/>
    <property type="project" value="UniProtKB-KW"/>
</dbReference>
<reference evidence="11" key="1">
    <citation type="submission" date="2023-06" db="EMBL/GenBank/DDBJ databases">
        <title>Genome-scale phylogeny and comparative genomics of the fungal order Sordariales.</title>
        <authorList>
            <consortium name="Lawrence Berkeley National Laboratory"/>
            <person name="Hensen N."/>
            <person name="Bonometti L."/>
            <person name="Westerberg I."/>
            <person name="Brannstrom I.O."/>
            <person name="Guillou S."/>
            <person name="Cros-Aarteil S."/>
            <person name="Calhoun S."/>
            <person name="Haridas S."/>
            <person name="Kuo A."/>
            <person name="Mondo S."/>
            <person name="Pangilinan J."/>
            <person name="Riley R."/>
            <person name="LaButti K."/>
            <person name="Andreopoulos B."/>
            <person name="Lipzen A."/>
            <person name="Chen C."/>
            <person name="Yanf M."/>
            <person name="Daum C."/>
            <person name="Ng V."/>
            <person name="Clum A."/>
            <person name="Steindorff A."/>
            <person name="Ohm R."/>
            <person name="Martin F."/>
            <person name="Silar P."/>
            <person name="Natvig D."/>
            <person name="Lalanne C."/>
            <person name="Gautier V."/>
            <person name="Ament-velasquez S.L."/>
            <person name="Kruys A."/>
            <person name="Hutchinson M.I."/>
            <person name="Powell A.J."/>
            <person name="Barry K."/>
            <person name="Miller A.N."/>
            <person name="Grigoriev I.V."/>
            <person name="Debuchy R."/>
            <person name="Gladieux P."/>
            <person name="Thoren M.H."/>
            <person name="Johannesson H."/>
        </authorList>
    </citation>
    <scope>NUCLEOTIDE SEQUENCE</scope>
    <source>
        <strain evidence="11">SMH3391-2</strain>
    </source>
</reference>
<dbReference type="InterPro" id="IPR022780">
    <property type="entry name" value="Dynein_light_int_chain"/>
</dbReference>
<evidence type="ECO:0000256" key="7">
    <source>
        <dbReference type="ARBA" id="ARBA00023017"/>
    </source>
</evidence>
<feature type="region of interest" description="Disordered" evidence="10">
    <location>
        <begin position="441"/>
        <end position="496"/>
    </location>
</feature>
<evidence type="ECO:0000256" key="8">
    <source>
        <dbReference type="ARBA" id="ARBA00023175"/>
    </source>
</evidence>
<evidence type="ECO:0000313" key="11">
    <source>
        <dbReference type="EMBL" id="KAK0612541.1"/>
    </source>
</evidence>
<keyword evidence="7" id="KW-0243">Dynein</keyword>
<comment type="subcellular location">
    <subcellularLocation>
        <location evidence="1">Cytoplasm</location>
        <location evidence="1">Cytoskeleton</location>
    </subcellularLocation>
</comment>
<keyword evidence="12" id="KW-1185">Reference proteome</keyword>